<feature type="region of interest" description="Disordered" evidence="1">
    <location>
        <begin position="1"/>
        <end position="39"/>
    </location>
</feature>
<reference evidence="2 3" key="1">
    <citation type="submission" date="2024-03" db="EMBL/GenBank/DDBJ databases">
        <title>Adaptation during the transition from Ophiocordyceps entomopathogen to insect associate is accompanied by gene loss and intensified selection.</title>
        <authorList>
            <person name="Ward C.M."/>
            <person name="Onetto C.A."/>
            <person name="Borneman A.R."/>
        </authorList>
    </citation>
    <scope>NUCLEOTIDE SEQUENCE [LARGE SCALE GENOMIC DNA]</scope>
    <source>
        <strain evidence="2">AWRI1</strain>
        <tissue evidence="2">Single Adult Female</tissue>
    </source>
</reference>
<gene>
    <name evidence="2" type="ORF">V9T40_011292</name>
</gene>
<dbReference type="AlphaFoldDB" id="A0AAN9T6R1"/>
<sequence>MTAARSRRATAARTSTSRSKNVTPPSGQKISRPPSPRRNLARRCRRYQSLSRVCVCGSFSLSSYFSSTALNVYNVIPLPVRPSARLTDRLSDLFCGCGAVGRSGPRGELDCWKKIYDAHMNWK</sequence>
<organism evidence="2 3">
    <name type="scientific">Parthenolecanium corni</name>
    <dbReference type="NCBI Taxonomy" id="536013"/>
    <lineage>
        <taxon>Eukaryota</taxon>
        <taxon>Metazoa</taxon>
        <taxon>Ecdysozoa</taxon>
        <taxon>Arthropoda</taxon>
        <taxon>Hexapoda</taxon>
        <taxon>Insecta</taxon>
        <taxon>Pterygota</taxon>
        <taxon>Neoptera</taxon>
        <taxon>Paraneoptera</taxon>
        <taxon>Hemiptera</taxon>
        <taxon>Sternorrhyncha</taxon>
        <taxon>Coccoidea</taxon>
        <taxon>Coccidae</taxon>
        <taxon>Parthenolecanium</taxon>
    </lineage>
</organism>
<protein>
    <submittedName>
        <fullName evidence="2">Uncharacterized protein</fullName>
    </submittedName>
</protein>
<keyword evidence="3" id="KW-1185">Reference proteome</keyword>
<comment type="caution">
    <text evidence="2">The sequence shown here is derived from an EMBL/GenBank/DDBJ whole genome shotgun (WGS) entry which is preliminary data.</text>
</comment>
<proteinExistence type="predicted"/>
<evidence type="ECO:0000256" key="1">
    <source>
        <dbReference type="SAM" id="MobiDB-lite"/>
    </source>
</evidence>
<feature type="compositionally biased region" description="Basic residues" evidence="1">
    <location>
        <begin position="1"/>
        <end position="10"/>
    </location>
</feature>
<evidence type="ECO:0000313" key="2">
    <source>
        <dbReference type="EMBL" id="KAK7574101.1"/>
    </source>
</evidence>
<dbReference type="EMBL" id="JBBCAQ010000037">
    <property type="protein sequence ID" value="KAK7574101.1"/>
    <property type="molecule type" value="Genomic_DNA"/>
</dbReference>
<feature type="compositionally biased region" description="Polar residues" evidence="1">
    <location>
        <begin position="20"/>
        <end position="29"/>
    </location>
</feature>
<name>A0AAN9T6R1_9HEMI</name>
<dbReference type="Proteomes" id="UP001367676">
    <property type="component" value="Unassembled WGS sequence"/>
</dbReference>
<accession>A0AAN9T6R1</accession>
<evidence type="ECO:0000313" key="3">
    <source>
        <dbReference type="Proteomes" id="UP001367676"/>
    </source>
</evidence>